<dbReference type="GO" id="GO:0016787">
    <property type="term" value="F:hydrolase activity"/>
    <property type="evidence" value="ECO:0007669"/>
    <property type="project" value="UniProtKB-UniRule"/>
</dbReference>
<feature type="active site" description="Nucleophile" evidence="4">
    <location>
        <position position="305"/>
    </location>
</feature>
<evidence type="ECO:0000256" key="1">
    <source>
        <dbReference type="ARBA" id="ARBA00022801"/>
    </source>
</evidence>
<keyword evidence="1 4" id="KW-0378">Hydrolase</keyword>
<feature type="short sequence motif" description="DGA/G" evidence="4">
    <location>
        <begin position="411"/>
        <end position="413"/>
    </location>
</feature>
<protein>
    <recommendedName>
        <fullName evidence="5">PNPLA domain-containing protein</fullName>
    </recommendedName>
</protein>
<keyword evidence="7" id="KW-1185">Reference proteome</keyword>
<accession>A0A2S9XXW9</accession>
<dbReference type="InterPro" id="IPR002641">
    <property type="entry name" value="PNPLA_dom"/>
</dbReference>
<dbReference type="Gene3D" id="3.40.1090.10">
    <property type="entry name" value="Cytosolic phospholipase A2 catalytic domain"/>
    <property type="match status" value="1"/>
</dbReference>
<proteinExistence type="predicted"/>
<dbReference type="EMBL" id="PVNK01000149">
    <property type="protein sequence ID" value="PRP97706.1"/>
    <property type="molecule type" value="Genomic_DNA"/>
</dbReference>
<dbReference type="PANTHER" id="PTHR14226:SF29">
    <property type="entry name" value="NEUROPATHY TARGET ESTERASE SWS"/>
    <property type="match status" value="1"/>
</dbReference>
<dbReference type="Proteomes" id="UP000237968">
    <property type="component" value="Unassembled WGS sequence"/>
</dbReference>
<dbReference type="AlphaFoldDB" id="A0A2S9XXW9"/>
<evidence type="ECO:0000256" key="3">
    <source>
        <dbReference type="ARBA" id="ARBA00023098"/>
    </source>
</evidence>
<sequence length="647" mass="69593">MSVTSLTPVVLRGAMTMVLADATVDHTTLPLPGVVEVLADTIRTELDDLTWVLHVVWDVGLPPPTTPPTYIRVPPGTPNLTPVVHAELQTFCQDWGIAFDQILIEASGVNPNGARNAELWWAMTGLDCTASVDYLFDDPEVWNDLPLTLGLLPADVNQQPVALLGPMPEAQLVRTLLIELIQIVNSANPANSLQVWIQDAIATHRFRRWLRRWVAVVSQIYSSTRFMPSAWPLHALRLRFEGDPSVPVPVVEDNVRSFGRWARGVTARRVGVAIGGAGAQSYVGIPFIEQLEDAGVPIDLLSGSSTGAFIGAFYAALGDRGLTRMLLNSNTIGWGVFFALVNNIPLTWWLAWATRFVDLSELGQPTISVSSIADTGETNHQTTGLAGKSLMASGSLPPFVATYIGNTRLLDGGPTQDLPTAILNAAGAQLVIAAQPIPKVASIPRLPDEVPVPFLTKWAITLNPFVRSLDAYRAYLMLFRQAALGEEQYAQVFYNATTRFSSAGSWYAGPRIAHEAANSQALKDAIIEAQAHWQLLLTDGAGRVRINRSTNLVEIGPAVDIGFELAPDGSWRLSGDAEQVLAAVGAYIASGYASALEVELINVPPPPPADYQPLFEAATGLAAPQITYTTTATIPPTDPSFALAVAP</sequence>
<dbReference type="PANTHER" id="PTHR14226">
    <property type="entry name" value="NEUROPATHY TARGET ESTERASE/SWISS CHEESE D.MELANOGASTER"/>
    <property type="match status" value="1"/>
</dbReference>
<name>A0A2S9XXW9_9BACT</name>
<comment type="caution">
    <text evidence="4">Lacks conserved residue(s) required for the propagation of feature annotation.</text>
</comment>
<evidence type="ECO:0000256" key="4">
    <source>
        <dbReference type="PROSITE-ProRule" id="PRU01161"/>
    </source>
</evidence>
<dbReference type="InterPro" id="IPR016035">
    <property type="entry name" value="Acyl_Trfase/lysoPLipase"/>
</dbReference>
<reference evidence="6 7" key="1">
    <citation type="submission" date="2018-03" db="EMBL/GenBank/DDBJ databases">
        <title>Draft Genome Sequences of the Obligatory Marine Myxobacteria Enhygromyxa salina SWB005.</title>
        <authorList>
            <person name="Poehlein A."/>
            <person name="Moghaddam J.A."/>
            <person name="Harms H."/>
            <person name="Alanjari M."/>
            <person name="Koenig G.M."/>
            <person name="Daniel R."/>
            <person name="Schaeberle T.F."/>
        </authorList>
    </citation>
    <scope>NUCLEOTIDE SEQUENCE [LARGE SCALE GENOMIC DNA]</scope>
    <source>
        <strain evidence="6 7">SWB005</strain>
    </source>
</reference>
<evidence type="ECO:0000313" key="7">
    <source>
        <dbReference type="Proteomes" id="UP000237968"/>
    </source>
</evidence>
<dbReference type="OrthoDB" id="5290098at2"/>
<evidence type="ECO:0000313" key="6">
    <source>
        <dbReference type="EMBL" id="PRP97706.1"/>
    </source>
</evidence>
<dbReference type="InterPro" id="IPR050301">
    <property type="entry name" value="NTE"/>
</dbReference>
<dbReference type="GO" id="GO:0016042">
    <property type="term" value="P:lipid catabolic process"/>
    <property type="evidence" value="ECO:0007669"/>
    <property type="project" value="UniProtKB-UniRule"/>
</dbReference>
<dbReference type="RefSeq" id="WP_146155758.1">
    <property type="nucleotide sequence ID" value="NZ_PVNK01000149.1"/>
</dbReference>
<keyword evidence="3 4" id="KW-0443">Lipid metabolism</keyword>
<feature type="domain" description="PNPLA" evidence="5">
    <location>
        <begin position="272"/>
        <end position="424"/>
    </location>
</feature>
<dbReference type="SUPFAM" id="SSF52151">
    <property type="entry name" value="FabD/lysophospholipase-like"/>
    <property type="match status" value="1"/>
</dbReference>
<dbReference type="PROSITE" id="PS51635">
    <property type="entry name" value="PNPLA"/>
    <property type="match status" value="1"/>
</dbReference>
<keyword evidence="2 4" id="KW-0442">Lipid degradation</keyword>
<evidence type="ECO:0000256" key="2">
    <source>
        <dbReference type="ARBA" id="ARBA00022963"/>
    </source>
</evidence>
<organism evidence="6 7">
    <name type="scientific">Enhygromyxa salina</name>
    <dbReference type="NCBI Taxonomy" id="215803"/>
    <lineage>
        <taxon>Bacteria</taxon>
        <taxon>Pseudomonadati</taxon>
        <taxon>Myxococcota</taxon>
        <taxon>Polyangia</taxon>
        <taxon>Nannocystales</taxon>
        <taxon>Nannocystaceae</taxon>
        <taxon>Enhygromyxa</taxon>
    </lineage>
</organism>
<feature type="short sequence motif" description="GXSXG" evidence="4">
    <location>
        <begin position="303"/>
        <end position="307"/>
    </location>
</feature>
<gene>
    <name evidence="6" type="ORF">ENSA5_32150</name>
</gene>
<comment type="caution">
    <text evidence="6">The sequence shown here is derived from an EMBL/GenBank/DDBJ whole genome shotgun (WGS) entry which is preliminary data.</text>
</comment>
<evidence type="ECO:0000259" key="5">
    <source>
        <dbReference type="PROSITE" id="PS51635"/>
    </source>
</evidence>
<feature type="active site" description="Proton acceptor" evidence="4">
    <location>
        <position position="411"/>
    </location>
</feature>